<keyword evidence="1" id="KW-0175">Coiled coil</keyword>
<gene>
    <name evidence="3" type="ORF">BIV57_02075</name>
</gene>
<dbReference type="STRING" id="1428644.BIV57_02075"/>
<reference evidence="3 4" key="1">
    <citation type="submission" date="2016-10" db="EMBL/GenBank/DDBJ databases">
        <title>Genome sequence of Streptomyces gilvigriseus MUSC 26.</title>
        <authorList>
            <person name="Lee L.-H."/>
            <person name="Ser H.-L."/>
        </authorList>
    </citation>
    <scope>NUCLEOTIDE SEQUENCE [LARGE SCALE GENOMIC DNA]</scope>
    <source>
        <strain evidence="3 4">MUSC 26</strain>
    </source>
</reference>
<feature type="coiled-coil region" evidence="1">
    <location>
        <begin position="55"/>
        <end position="94"/>
    </location>
</feature>
<evidence type="ECO:0000313" key="4">
    <source>
        <dbReference type="Proteomes" id="UP000243342"/>
    </source>
</evidence>
<name>A0A1J7BKL5_9ACTN</name>
<evidence type="ECO:0000256" key="1">
    <source>
        <dbReference type="SAM" id="Coils"/>
    </source>
</evidence>
<evidence type="ECO:0000313" key="3">
    <source>
        <dbReference type="EMBL" id="OIV39141.1"/>
    </source>
</evidence>
<dbReference type="EMBL" id="MLCF01000006">
    <property type="protein sequence ID" value="OIV39141.1"/>
    <property type="molecule type" value="Genomic_DNA"/>
</dbReference>
<feature type="region of interest" description="Disordered" evidence="2">
    <location>
        <begin position="1"/>
        <end position="45"/>
    </location>
</feature>
<protein>
    <submittedName>
        <fullName evidence="3">Uncharacterized protein</fullName>
    </submittedName>
</protein>
<accession>A0A1J7BKL5</accession>
<feature type="compositionally biased region" description="Basic and acidic residues" evidence="2">
    <location>
        <begin position="16"/>
        <end position="32"/>
    </location>
</feature>
<comment type="caution">
    <text evidence="3">The sequence shown here is derived from an EMBL/GenBank/DDBJ whole genome shotgun (WGS) entry which is preliminary data.</text>
</comment>
<dbReference type="RefSeq" id="WP_071654877.1">
    <property type="nucleotide sequence ID" value="NZ_MLCF01000006.1"/>
</dbReference>
<dbReference type="AlphaFoldDB" id="A0A1J7BKL5"/>
<keyword evidence="4" id="KW-1185">Reference proteome</keyword>
<evidence type="ECO:0000256" key="2">
    <source>
        <dbReference type="SAM" id="MobiDB-lite"/>
    </source>
</evidence>
<organism evidence="3 4">
    <name type="scientific">Mangrovactinospora gilvigrisea</name>
    <dbReference type="NCBI Taxonomy" id="1428644"/>
    <lineage>
        <taxon>Bacteria</taxon>
        <taxon>Bacillati</taxon>
        <taxon>Actinomycetota</taxon>
        <taxon>Actinomycetes</taxon>
        <taxon>Kitasatosporales</taxon>
        <taxon>Streptomycetaceae</taxon>
        <taxon>Mangrovactinospora</taxon>
    </lineage>
</organism>
<sequence length="272" mass="30051">MPRSANLDRTGGLTPQERDAARAAASKQREEELSQQAAEFAQQMGESGTIHDQALLAAQQARVEASQNMDQALANATAKQRRQVTDEARQAEAEAVALTAYEEATGASILVTNPEVLEAYNKLQAATERAANRPVEEFQAEVSEGQRDAVKDKFWRGYAYVGTSIEDAIAADPEIANDPRITRLGAAQRGIRVPDFLIQAPEAQPGDPDYDPNRPRVPAYAVDITGGSKTSVREHRNREYITGTRLYHDPDQVVTYRTRTVGEIKDIFRRQE</sequence>
<dbReference type="Proteomes" id="UP000243342">
    <property type="component" value="Unassembled WGS sequence"/>
</dbReference>
<proteinExistence type="predicted"/>